<feature type="compositionally biased region" description="Low complexity" evidence="2">
    <location>
        <begin position="513"/>
        <end position="524"/>
    </location>
</feature>
<feature type="compositionally biased region" description="Basic and acidic residues" evidence="2">
    <location>
        <begin position="502"/>
        <end position="512"/>
    </location>
</feature>
<feature type="region of interest" description="Disordered" evidence="2">
    <location>
        <begin position="185"/>
        <end position="215"/>
    </location>
</feature>
<dbReference type="Proteomes" id="UP001165090">
    <property type="component" value="Unassembled WGS sequence"/>
</dbReference>
<feature type="compositionally biased region" description="Low complexity" evidence="2">
    <location>
        <begin position="446"/>
        <end position="469"/>
    </location>
</feature>
<evidence type="ECO:0000256" key="2">
    <source>
        <dbReference type="SAM" id="MobiDB-lite"/>
    </source>
</evidence>
<name>A0ABQ5S897_9CHLO</name>
<accession>A0ABQ5S897</accession>
<evidence type="ECO:0000313" key="3">
    <source>
        <dbReference type="EMBL" id="GLI65557.1"/>
    </source>
</evidence>
<feature type="coiled-coil region" evidence="1">
    <location>
        <begin position="365"/>
        <end position="399"/>
    </location>
</feature>
<dbReference type="PANTHER" id="PTHR45615:SF13">
    <property type="entry name" value="UNCONVENTIONAL MYOSIN-XVIIIA"/>
    <property type="match status" value="1"/>
</dbReference>
<evidence type="ECO:0000256" key="1">
    <source>
        <dbReference type="SAM" id="Coils"/>
    </source>
</evidence>
<keyword evidence="1" id="KW-0175">Coiled coil</keyword>
<feature type="compositionally biased region" description="Low complexity" evidence="2">
    <location>
        <begin position="637"/>
        <end position="649"/>
    </location>
</feature>
<feature type="region of interest" description="Disordered" evidence="2">
    <location>
        <begin position="442"/>
        <end position="489"/>
    </location>
</feature>
<dbReference type="Gene3D" id="1.10.287.1490">
    <property type="match status" value="1"/>
</dbReference>
<dbReference type="PANTHER" id="PTHR45615">
    <property type="entry name" value="MYOSIN HEAVY CHAIN, NON-MUSCLE"/>
    <property type="match status" value="1"/>
</dbReference>
<feature type="non-terminal residue" evidence="3">
    <location>
        <position position="719"/>
    </location>
</feature>
<comment type="caution">
    <text evidence="3">The sequence shown here is derived from an EMBL/GenBank/DDBJ whole genome shotgun (WGS) entry which is preliminary data.</text>
</comment>
<feature type="coiled-coil region" evidence="1">
    <location>
        <begin position="655"/>
        <end position="689"/>
    </location>
</feature>
<feature type="region of interest" description="Disordered" evidence="2">
    <location>
        <begin position="502"/>
        <end position="568"/>
    </location>
</feature>
<feature type="region of interest" description="Disordered" evidence="2">
    <location>
        <begin position="1"/>
        <end position="32"/>
    </location>
</feature>
<protein>
    <submittedName>
        <fullName evidence="3">Uncharacterized protein</fullName>
    </submittedName>
</protein>
<feature type="compositionally biased region" description="Basic and acidic residues" evidence="2">
    <location>
        <begin position="232"/>
        <end position="242"/>
    </location>
</feature>
<dbReference type="EMBL" id="BSDZ01000024">
    <property type="protein sequence ID" value="GLI65557.1"/>
    <property type="molecule type" value="Genomic_DNA"/>
</dbReference>
<feature type="region of interest" description="Disordered" evidence="2">
    <location>
        <begin position="124"/>
        <end position="161"/>
    </location>
</feature>
<proteinExistence type="predicted"/>
<keyword evidence="4" id="KW-1185">Reference proteome</keyword>
<reference evidence="3 4" key="1">
    <citation type="journal article" date="2023" name="IScience">
        <title>Expanded male sex-determining region conserved during the evolution of homothallism in the green alga Volvox.</title>
        <authorList>
            <person name="Yamamoto K."/>
            <person name="Matsuzaki R."/>
            <person name="Mahakham W."/>
            <person name="Heman W."/>
            <person name="Sekimoto H."/>
            <person name="Kawachi M."/>
            <person name="Minakuchi Y."/>
            <person name="Toyoda A."/>
            <person name="Nozaki H."/>
        </authorList>
    </citation>
    <scope>NUCLEOTIDE SEQUENCE [LARGE SCALE GENOMIC DNA]</scope>
    <source>
        <strain evidence="3 4">NIES-4468</strain>
    </source>
</reference>
<gene>
    <name evidence="3" type="ORF">VaNZ11_009120</name>
</gene>
<feature type="non-terminal residue" evidence="3">
    <location>
        <position position="1"/>
    </location>
</feature>
<feature type="compositionally biased region" description="Polar residues" evidence="2">
    <location>
        <begin position="299"/>
        <end position="311"/>
    </location>
</feature>
<feature type="region of interest" description="Disordered" evidence="2">
    <location>
        <begin position="623"/>
        <end position="649"/>
    </location>
</feature>
<feature type="region of interest" description="Disordered" evidence="2">
    <location>
        <begin position="231"/>
        <end position="335"/>
    </location>
</feature>
<sequence>ALEQVSQMLNRVREQSSAGYGDQSLQASGSTAPGGTWLIGTVENMFPGQDVDLSPGGRTAIPRVVETSLGALSSAKRTISEFQDDLNSGLAQLAQQADVARRTASTARAHVGFLQQLVSPRKSVAGADSPRGLGWGAAQEASMGQGASSNPMVDGAPLGFAQAGSPNPEIASLLRVLQEAAQQRARAETSLNSPSPGGMAGIWSNDDYDFPQPASDRSARLADIASWTPRLRAGDGDEEGRFLARSGGPYEGAVDTPARSKYGRQLFTQSPGEDAEGQGQGTSDVWASPGRTRVDLLGTETTSPGTSQSLSHGLREPGGPAPPSSHHAAHVEQMQKQNALHASVQELKAKRRELVATLTDTSSKVTSCRLELEAVRSELEAAKSQLTAQKQHMQTLHEQRQAAEHRLQEKLYQLQQLDALVQASTVQLAEMQAHVASLGTPTLSHGASGASSSTATATGASCPATTTSGMHGHRTRLKVKRHHSVRRSRSCSDFVVELGDLRRDHPSAERSSHSPGSSSRQKGSTAPGEVPPTQEALDSGAVPMTGTPKHPSLSPLGSAGISPSSTSSATFGQVASLQRELQSLTSEHSKVLHQLEQERHASMAHQGEVVALRQRLRAHLVAGITTSSGTNSGGPASGSSSRSGTTLKRPLSAAMSSMEEVMEEAAADLEQLEGHVANVTQRLLDLQSQNLRLAHQVSAALHTKAAAETEVAEALQRLK</sequence>
<feature type="compositionally biased region" description="Basic residues" evidence="2">
    <location>
        <begin position="471"/>
        <end position="489"/>
    </location>
</feature>
<evidence type="ECO:0000313" key="4">
    <source>
        <dbReference type="Proteomes" id="UP001165090"/>
    </source>
</evidence>
<organism evidence="3 4">
    <name type="scientific">Volvox africanus</name>
    <dbReference type="NCBI Taxonomy" id="51714"/>
    <lineage>
        <taxon>Eukaryota</taxon>
        <taxon>Viridiplantae</taxon>
        <taxon>Chlorophyta</taxon>
        <taxon>core chlorophytes</taxon>
        <taxon>Chlorophyceae</taxon>
        <taxon>CS clade</taxon>
        <taxon>Chlamydomonadales</taxon>
        <taxon>Volvocaceae</taxon>
        <taxon>Volvox</taxon>
    </lineage>
</organism>
<feature type="compositionally biased region" description="Low complexity" evidence="2">
    <location>
        <begin position="557"/>
        <end position="568"/>
    </location>
</feature>